<protein>
    <submittedName>
        <fullName evidence="1">Uncharacterized protein</fullName>
    </submittedName>
</protein>
<reference evidence="1" key="1">
    <citation type="submission" date="2021-12" db="EMBL/GenBank/DDBJ databases">
        <authorList>
            <person name="King R."/>
        </authorList>
    </citation>
    <scope>NUCLEOTIDE SEQUENCE</scope>
</reference>
<organism evidence="1 2">
    <name type="scientific">Bemisia tabaci</name>
    <name type="common">Sweetpotato whitefly</name>
    <name type="synonym">Aleurodes tabaci</name>
    <dbReference type="NCBI Taxonomy" id="7038"/>
    <lineage>
        <taxon>Eukaryota</taxon>
        <taxon>Metazoa</taxon>
        <taxon>Ecdysozoa</taxon>
        <taxon>Arthropoda</taxon>
        <taxon>Hexapoda</taxon>
        <taxon>Insecta</taxon>
        <taxon>Pterygota</taxon>
        <taxon>Neoptera</taxon>
        <taxon>Paraneoptera</taxon>
        <taxon>Hemiptera</taxon>
        <taxon>Sternorrhyncha</taxon>
        <taxon>Aleyrodoidea</taxon>
        <taxon>Aleyrodidae</taxon>
        <taxon>Aleyrodinae</taxon>
        <taxon>Bemisia</taxon>
    </lineage>
</organism>
<gene>
    <name evidence="1" type="ORF">BEMITA_LOCUS8614</name>
</gene>
<dbReference type="Proteomes" id="UP001152759">
    <property type="component" value="Chromosome 5"/>
</dbReference>
<dbReference type="EMBL" id="OU963866">
    <property type="protein sequence ID" value="CAH0389830.1"/>
    <property type="molecule type" value="Genomic_DNA"/>
</dbReference>
<proteinExistence type="predicted"/>
<accession>A0A9P0F5H9</accession>
<dbReference type="AlphaFoldDB" id="A0A9P0F5H9"/>
<keyword evidence="2" id="KW-1185">Reference proteome</keyword>
<sequence>MSESNHSVQKSLENETIAVVMNLGSETEEVCVKESAPKLPDNMFVYTSSVHSGLGFGKKGNISKGDGEGCVQLRPFATMVLSTSQGAITSRSIIFCFLVSIFAPHLHFKMKRTESLP</sequence>
<evidence type="ECO:0000313" key="2">
    <source>
        <dbReference type="Proteomes" id="UP001152759"/>
    </source>
</evidence>
<name>A0A9P0F5H9_BEMTA</name>
<evidence type="ECO:0000313" key="1">
    <source>
        <dbReference type="EMBL" id="CAH0389830.1"/>
    </source>
</evidence>